<dbReference type="KEGG" id="cmiu:B1H56_04590"/>
<evidence type="ECO:0000256" key="1">
    <source>
        <dbReference type="ARBA" id="ARBA00022679"/>
    </source>
</evidence>
<keyword evidence="3" id="KW-0489">Methyltransferase</keyword>
<dbReference type="InterPro" id="IPR029063">
    <property type="entry name" value="SAM-dependent_MTases_sf"/>
</dbReference>
<dbReference type="GO" id="GO:0008168">
    <property type="term" value="F:methyltransferase activity"/>
    <property type="evidence" value="ECO:0007669"/>
    <property type="project" value="UniProtKB-KW"/>
</dbReference>
<dbReference type="Gene3D" id="3.40.50.150">
    <property type="entry name" value="Vaccinia Virus protein VP39"/>
    <property type="match status" value="1"/>
</dbReference>
<dbReference type="EMBL" id="LSZW01000063">
    <property type="protein sequence ID" value="KXK64894.1"/>
    <property type="molecule type" value="Genomic_DNA"/>
</dbReference>
<protein>
    <submittedName>
        <fullName evidence="3">Methyltransferase domain protein</fullName>
    </submittedName>
</protein>
<evidence type="ECO:0000313" key="3">
    <source>
        <dbReference type="EMBL" id="KXK64894.1"/>
    </source>
</evidence>
<gene>
    <name evidence="3" type="ORF">HMPREF3293_02139</name>
</gene>
<dbReference type="Proteomes" id="UP000070366">
    <property type="component" value="Unassembled WGS sequence"/>
</dbReference>
<sequence>MSEQYSALARLYDDLMYDAPYEEWSRYIIELLHREGVEPGAEILEYACGTGNLTLPLAKAGYRITAVDSSEDMLFRAQEKTRKNALKVNYACEDMCRFRLNRPVCGAVCACDGVNYLLAEAELRCFFERTYANLRENGVFLFDISSAYKLRNILGNEFYYDDGEAETCFWQNRFDDRSKTVRMELTIFIHRGGACYERQDETHVQRAWECAEVMRALRDAGFTEIEAYGFLSGDKPAGQEERIQFCAVKRRTVNE</sequence>
<comment type="caution">
    <text evidence="3">The sequence shown here is derived from an EMBL/GenBank/DDBJ whole genome shotgun (WGS) entry which is preliminary data.</text>
</comment>
<name>A0A136Q2T8_9FIRM</name>
<dbReference type="GO" id="GO:0032259">
    <property type="term" value="P:methylation"/>
    <property type="evidence" value="ECO:0007669"/>
    <property type="project" value="UniProtKB-KW"/>
</dbReference>
<dbReference type="SUPFAM" id="SSF53335">
    <property type="entry name" value="S-adenosyl-L-methionine-dependent methyltransferases"/>
    <property type="match status" value="1"/>
</dbReference>
<dbReference type="AlphaFoldDB" id="A0A136Q2T8"/>
<evidence type="ECO:0000313" key="4">
    <source>
        <dbReference type="Proteomes" id="UP000070366"/>
    </source>
</evidence>
<dbReference type="PANTHER" id="PTHR43861">
    <property type="entry name" value="TRANS-ACONITATE 2-METHYLTRANSFERASE-RELATED"/>
    <property type="match status" value="1"/>
</dbReference>
<dbReference type="Pfam" id="PF13649">
    <property type="entry name" value="Methyltransf_25"/>
    <property type="match status" value="1"/>
</dbReference>
<reference evidence="3 4" key="1">
    <citation type="submission" date="2016-02" db="EMBL/GenBank/DDBJ databases">
        <authorList>
            <person name="Wen L."/>
            <person name="He K."/>
            <person name="Yang H."/>
        </authorList>
    </citation>
    <scope>NUCLEOTIDE SEQUENCE [LARGE SCALE GENOMIC DNA]</scope>
    <source>
        <strain evidence="3 4">DSM 22607</strain>
    </source>
</reference>
<organism evidence="3 4">
    <name type="scientific">Christensenella minuta</name>
    <dbReference type="NCBI Taxonomy" id="626937"/>
    <lineage>
        <taxon>Bacteria</taxon>
        <taxon>Bacillati</taxon>
        <taxon>Bacillota</taxon>
        <taxon>Clostridia</taxon>
        <taxon>Christensenellales</taxon>
        <taxon>Christensenellaceae</taxon>
        <taxon>Christensenella</taxon>
    </lineage>
</organism>
<dbReference type="CDD" id="cd02440">
    <property type="entry name" value="AdoMet_MTases"/>
    <property type="match status" value="1"/>
</dbReference>
<dbReference type="InterPro" id="IPR041698">
    <property type="entry name" value="Methyltransf_25"/>
</dbReference>
<accession>A0A136Q2T8</accession>
<evidence type="ECO:0000259" key="2">
    <source>
        <dbReference type="Pfam" id="PF13649"/>
    </source>
</evidence>
<proteinExistence type="predicted"/>
<dbReference type="OrthoDB" id="9811589at2"/>
<keyword evidence="1 3" id="KW-0808">Transferase</keyword>
<dbReference type="STRING" id="626937.HMPREF3293_02139"/>
<keyword evidence="4" id="KW-1185">Reference proteome</keyword>
<dbReference type="Gene3D" id="2.20.25.110">
    <property type="entry name" value="S-adenosyl-L-methionine-dependent methyltransferases"/>
    <property type="match status" value="1"/>
</dbReference>
<dbReference type="RefSeq" id="WP_066739937.1">
    <property type="nucleotide sequence ID" value="NZ_CABMOF010000001.1"/>
</dbReference>
<feature type="domain" description="Methyltransferase" evidence="2">
    <location>
        <begin position="43"/>
        <end position="138"/>
    </location>
</feature>